<proteinExistence type="predicted"/>
<evidence type="ECO:0000313" key="1">
    <source>
        <dbReference type="EMBL" id="TDA37505.1"/>
    </source>
</evidence>
<protein>
    <submittedName>
        <fullName evidence="1">Uncharacterized protein</fullName>
    </submittedName>
</protein>
<reference evidence="1 2" key="1">
    <citation type="journal article" date="2019" name="Nat. Microbiol.">
        <title>Expanding anaerobic alkane metabolism in the domain of Archaea.</title>
        <authorList>
            <person name="Wang Y."/>
            <person name="Wegener G."/>
            <person name="Hou J."/>
            <person name="Wang F."/>
            <person name="Xiao X."/>
        </authorList>
    </citation>
    <scope>NUCLEOTIDE SEQUENCE [LARGE SCALE GENOMIC DNA]</scope>
    <source>
        <strain evidence="1">WYZ-LMO10</strain>
    </source>
</reference>
<dbReference type="AlphaFoldDB" id="A0A523B9A5"/>
<comment type="caution">
    <text evidence="1">The sequence shown here is derived from an EMBL/GenBank/DDBJ whole genome shotgun (WGS) entry which is preliminary data.</text>
</comment>
<gene>
    <name evidence="1" type="ORF">DSO08_05665</name>
</gene>
<dbReference type="Proteomes" id="UP000315399">
    <property type="component" value="Unassembled WGS sequence"/>
</dbReference>
<dbReference type="EMBL" id="QNVH01000070">
    <property type="protein sequence ID" value="TDA37505.1"/>
    <property type="molecule type" value="Genomic_DNA"/>
</dbReference>
<organism evidence="1 2">
    <name type="scientific">Thermoproteota archaeon</name>
    <dbReference type="NCBI Taxonomy" id="2056631"/>
    <lineage>
        <taxon>Archaea</taxon>
        <taxon>Thermoproteota</taxon>
    </lineage>
</organism>
<name>A0A523B9A5_9CREN</name>
<sequence>MKNGNLRFSMVFLALVIPAGLATWLSGARARLGNIYTQRADIMNVEEEDELEHVDKDLNVAVLETRLTPIGRPLT</sequence>
<evidence type="ECO:0000313" key="2">
    <source>
        <dbReference type="Proteomes" id="UP000315399"/>
    </source>
</evidence>
<accession>A0A523B9A5</accession>